<evidence type="ECO:0008006" key="4">
    <source>
        <dbReference type="Google" id="ProtNLM"/>
    </source>
</evidence>
<name>A0A423XHN4_9PEZI</name>
<accession>A0A423XHN4</accession>
<dbReference type="STRING" id="1230097.A0A423XHN4"/>
<keyword evidence="3" id="KW-1185">Reference proteome</keyword>
<feature type="signal peptide" evidence="1">
    <location>
        <begin position="1"/>
        <end position="26"/>
    </location>
</feature>
<dbReference type="OrthoDB" id="265717at2759"/>
<keyword evidence="1" id="KW-0732">Signal</keyword>
<evidence type="ECO:0000256" key="1">
    <source>
        <dbReference type="SAM" id="SignalP"/>
    </source>
</evidence>
<feature type="chain" id="PRO_5019377834" description="Peptidase A1 domain-containing protein" evidence="1">
    <location>
        <begin position="27"/>
        <end position="303"/>
    </location>
</feature>
<dbReference type="EMBL" id="LKEB01000007">
    <property type="protein sequence ID" value="ROW15863.1"/>
    <property type="molecule type" value="Genomic_DNA"/>
</dbReference>
<organism evidence="2 3">
    <name type="scientific">Cytospora leucostoma</name>
    <dbReference type="NCBI Taxonomy" id="1230097"/>
    <lineage>
        <taxon>Eukaryota</taxon>
        <taxon>Fungi</taxon>
        <taxon>Dikarya</taxon>
        <taxon>Ascomycota</taxon>
        <taxon>Pezizomycotina</taxon>
        <taxon>Sordariomycetes</taxon>
        <taxon>Sordariomycetidae</taxon>
        <taxon>Diaporthales</taxon>
        <taxon>Cytosporaceae</taxon>
        <taxon>Cytospora</taxon>
    </lineage>
</organism>
<evidence type="ECO:0000313" key="2">
    <source>
        <dbReference type="EMBL" id="ROW15863.1"/>
    </source>
</evidence>
<protein>
    <recommendedName>
        <fullName evidence="4">Peptidase A1 domain-containing protein</fullName>
    </recommendedName>
</protein>
<dbReference type="Proteomes" id="UP000285146">
    <property type="component" value="Unassembled WGS sequence"/>
</dbReference>
<gene>
    <name evidence="2" type="ORF">VPNG_02576</name>
</gene>
<dbReference type="AlphaFoldDB" id="A0A423XHN4"/>
<reference evidence="2 3" key="1">
    <citation type="submission" date="2015-09" db="EMBL/GenBank/DDBJ databases">
        <title>Host preference determinants of Valsa canker pathogens revealed by comparative genomics.</title>
        <authorList>
            <person name="Yin Z."/>
            <person name="Huang L."/>
        </authorList>
    </citation>
    <scope>NUCLEOTIDE SEQUENCE [LARGE SCALE GENOMIC DNA]</scope>
    <source>
        <strain evidence="2 3">SXYLt</strain>
    </source>
</reference>
<comment type="caution">
    <text evidence="2">The sequence shown here is derived from an EMBL/GenBank/DDBJ whole genome shotgun (WGS) entry which is preliminary data.</text>
</comment>
<evidence type="ECO:0000313" key="3">
    <source>
        <dbReference type="Proteomes" id="UP000285146"/>
    </source>
</evidence>
<dbReference type="InParanoid" id="A0A423XHN4"/>
<proteinExistence type="predicted"/>
<sequence length="303" mass="32959">MPGLNASHVIALTALLLSSILLRTEAQDTCNASSQPNPIAQQYADIPTGTLNATLAIIPISLTTARGIIPSQFSILENAYRDLLPNFPLDMYPVLMQAGLDHDIQLAAYNISVQDFQRFGWSFPFIDRLGDGHSSFTWAPAQMISADNEIAINGSRAYGTTVYAAEFDHGCQAYGRLGDDDWTYFSGTATDNSGIYAQLEFVPVDQGTPNPFPVEFYQNITNQPIFGNGVKCDRQIRLFNSTLNQGEFAPVPVKGTVFSNLEPLGDAEGLGDVFGILIDTPFIEYNELDCASMKGYRGTGTGD</sequence>